<feature type="compositionally biased region" description="Low complexity" evidence="1">
    <location>
        <begin position="113"/>
        <end position="125"/>
    </location>
</feature>
<dbReference type="AlphaFoldDB" id="T1ERN7"/>
<dbReference type="EnsemblMetazoa" id="HelroT161588">
    <property type="protein sequence ID" value="HelroP161588"/>
    <property type="gene ID" value="HelroG161588"/>
</dbReference>
<organism evidence="3 4">
    <name type="scientific">Helobdella robusta</name>
    <name type="common">Californian leech</name>
    <dbReference type="NCBI Taxonomy" id="6412"/>
    <lineage>
        <taxon>Eukaryota</taxon>
        <taxon>Metazoa</taxon>
        <taxon>Spiralia</taxon>
        <taxon>Lophotrochozoa</taxon>
        <taxon>Annelida</taxon>
        <taxon>Clitellata</taxon>
        <taxon>Hirudinea</taxon>
        <taxon>Rhynchobdellida</taxon>
        <taxon>Glossiphoniidae</taxon>
        <taxon>Helobdella</taxon>
    </lineage>
</organism>
<evidence type="ECO:0000313" key="4">
    <source>
        <dbReference type="Proteomes" id="UP000015101"/>
    </source>
</evidence>
<dbReference type="EMBL" id="KB096742">
    <property type="protein sequence ID" value="ESO02333.1"/>
    <property type="molecule type" value="Genomic_DNA"/>
</dbReference>
<proteinExistence type="predicted"/>
<dbReference type="RefSeq" id="XP_009019741.1">
    <property type="nucleotide sequence ID" value="XM_009021493.1"/>
</dbReference>
<reference evidence="2 4" key="2">
    <citation type="journal article" date="2013" name="Nature">
        <title>Insights into bilaterian evolution from three spiralian genomes.</title>
        <authorList>
            <person name="Simakov O."/>
            <person name="Marletaz F."/>
            <person name="Cho S.J."/>
            <person name="Edsinger-Gonzales E."/>
            <person name="Havlak P."/>
            <person name="Hellsten U."/>
            <person name="Kuo D.H."/>
            <person name="Larsson T."/>
            <person name="Lv J."/>
            <person name="Arendt D."/>
            <person name="Savage R."/>
            <person name="Osoegawa K."/>
            <person name="de Jong P."/>
            <person name="Grimwood J."/>
            <person name="Chapman J.A."/>
            <person name="Shapiro H."/>
            <person name="Aerts A."/>
            <person name="Otillar R.P."/>
            <person name="Terry A.Y."/>
            <person name="Boore J.L."/>
            <person name="Grigoriev I.V."/>
            <person name="Lindberg D.R."/>
            <person name="Seaver E.C."/>
            <person name="Weisblat D.A."/>
            <person name="Putnam N.H."/>
            <person name="Rokhsar D.S."/>
        </authorList>
    </citation>
    <scope>NUCLEOTIDE SEQUENCE</scope>
</reference>
<dbReference type="Proteomes" id="UP000015101">
    <property type="component" value="Unassembled WGS sequence"/>
</dbReference>
<feature type="region of interest" description="Disordered" evidence="1">
    <location>
        <begin position="92"/>
        <end position="125"/>
    </location>
</feature>
<name>T1ERN7_HELRO</name>
<accession>T1ERN7</accession>
<evidence type="ECO:0000313" key="2">
    <source>
        <dbReference type="EMBL" id="ESO02333.1"/>
    </source>
</evidence>
<evidence type="ECO:0000256" key="1">
    <source>
        <dbReference type="SAM" id="MobiDB-lite"/>
    </source>
</evidence>
<dbReference type="CTD" id="20199237"/>
<reference evidence="4" key="1">
    <citation type="submission" date="2012-12" db="EMBL/GenBank/DDBJ databases">
        <authorList>
            <person name="Hellsten U."/>
            <person name="Grimwood J."/>
            <person name="Chapman J.A."/>
            <person name="Shapiro H."/>
            <person name="Aerts A."/>
            <person name="Otillar R.P."/>
            <person name="Terry A.Y."/>
            <person name="Boore J.L."/>
            <person name="Simakov O."/>
            <person name="Marletaz F."/>
            <person name="Cho S.-J."/>
            <person name="Edsinger-Gonzales E."/>
            <person name="Havlak P."/>
            <person name="Kuo D.-H."/>
            <person name="Larsson T."/>
            <person name="Lv J."/>
            <person name="Arendt D."/>
            <person name="Savage R."/>
            <person name="Osoegawa K."/>
            <person name="de Jong P."/>
            <person name="Lindberg D.R."/>
            <person name="Seaver E.C."/>
            <person name="Weisblat D.A."/>
            <person name="Putnam N.H."/>
            <person name="Grigoriev I.V."/>
            <person name="Rokhsar D.S."/>
        </authorList>
    </citation>
    <scope>NUCLEOTIDE SEQUENCE</scope>
</reference>
<dbReference type="InParanoid" id="T1ERN7"/>
<dbReference type="EMBL" id="AMQM01000851">
    <property type="status" value="NOT_ANNOTATED_CDS"/>
    <property type="molecule type" value="Genomic_DNA"/>
</dbReference>
<protein>
    <submittedName>
        <fullName evidence="2 3">Uncharacterized protein</fullName>
    </submittedName>
</protein>
<gene>
    <name evidence="3" type="primary">20199237</name>
    <name evidence="2" type="ORF">HELRODRAFT_161588</name>
</gene>
<dbReference type="HOGENOM" id="CLU_1995073_0_0_1"/>
<keyword evidence="4" id="KW-1185">Reference proteome</keyword>
<feature type="compositionally biased region" description="Basic and acidic residues" evidence="1">
    <location>
        <begin position="92"/>
        <end position="111"/>
    </location>
</feature>
<sequence>MNIIQYKESFCASSSNLKTVCSQIRVETQLHILVRDPAVPIQCPKRDAYYFEYKDMSTGYCGQAISYAKPCAGLTRVQFHFKHCNPLANLNKKEDARQRLPNDDNCSDKNKNNNKNNNIDDSNID</sequence>
<dbReference type="KEGG" id="hro:HELRODRAFT_161588"/>
<dbReference type="OrthoDB" id="9979716at2759"/>
<reference evidence="3" key="3">
    <citation type="submission" date="2015-06" db="UniProtKB">
        <authorList>
            <consortium name="EnsemblMetazoa"/>
        </authorList>
    </citation>
    <scope>IDENTIFICATION</scope>
</reference>
<evidence type="ECO:0000313" key="3">
    <source>
        <dbReference type="EnsemblMetazoa" id="HelroP161588"/>
    </source>
</evidence>
<dbReference type="GeneID" id="20199237"/>